<keyword evidence="3" id="KW-1185">Reference proteome</keyword>
<accession>A0A0L6CNP8</accession>
<evidence type="ECO:0000313" key="3">
    <source>
        <dbReference type="Proteomes" id="UP000037397"/>
    </source>
</evidence>
<dbReference type="EMBL" id="LAIR01000002">
    <property type="protein sequence ID" value="KNX39143.1"/>
    <property type="molecule type" value="Genomic_DNA"/>
</dbReference>
<dbReference type="STRING" id="1631356.VV01_02720"/>
<protein>
    <recommendedName>
        <fullName evidence="4">Urease accessory protein UreD</fullName>
    </recommendedName>
</protein>
<organism evidence="2 3">
    <name type="scientific">Luteipulveratus halotolerans</name>
    <dbReference type="NCBI Taxonomy" id="1631356"/>
    <lineage>
        <taxon>Bacteria</taxon>
        <taxon>Bacillati</taxon>
        <taxon>Actinomycetota</taxon>
        <taxon>Actinomycetes</taxon>
        <taxon>Micrococcales</taxon>
        <taxon>Dermacoccaceae</taxon>
        <taxon>Luteipulveratus</taxon>
    </lineage>
</organism>
<dbReference type="Proteomes" id="UP000037397">
    <property type="component" value="Unassembled WGS sequence"/>
</dbReference>
<gene>
    <name evidence="2" type="ORF">VV01_02720</name>
</gene>
<dbReference type="AlphaFoldDB" id="A0A0L6CNP8"/>
<dbReference type="GO" id="GO:0016151">
    <property type="term" value="F:nickel cation binding"/>
    <property type="evidence" value="ECO:0007669"/>
    <property type="project" value="InterPro"/>
</dbReference>
<evidence type="ECO:0000256" key="1">
    <source>
        <dbReference type="ARBA" id="ARBA00023186"/>
    </source>
</evidence>
<comment type="caution">
    <text evidence="2">The sequence shown here is derived from an EMBL/GenBank/DDBJ whole genome shotgun (WGS) entry which is preliminary data.</text>
</comment>
<proteinExistence type="predicted"/>
<reference evidence="3" key="1">
    <citation type="submission" date="2015-03" db="EMBL/GenBank/DDBJ databases">
        <title>Luteipulveratus halotolerans sp. nov., a novel actinobacterium (Dermacoccaceae) from Sarawak, Malaysia.</title>
        <authorList>
            <person name="Juboi H."/>
            <person name="Basik A."/>
            <person name="Shamsul S.S."/>
            <person name="Arnold P."/>
            <person name="Schmitt E.K."/>
            <person name="Sanglier J.-J."/>
            <person name="Yeo T."/>
        </authorList>
    </citation>
    <scope>NUCLEOTIDE SEQUENCE [LARGE SCALE GENOMIC DNA]</scope>
    <source>
        <strain evidence="3">C296001</strain>
    </source>
</reference>
<evidence type="ECO:0008006" key="4">
    <source>
        <dbReference type="Google" id="ProtNLM"/>
    </source>
</evidence>
<sequence length="228" mass="23753">MTVTAGPDGTRARVTLSSGLLAPRLLNADVGCASVALVATSATLLAGDHVRVAVTVGAGVRLDLRDVAGTVAYDGRGAEALWDMTIRVDQGASLVWHGEPLVVSSGARVRRSLDAQVAEGGRLLLRDTVSLGRTGEAPGSLVCRTRMTYAGRPAYVEELTLDAESVGMPGMLAGHRVIDTVTVLGRRLDPLAAGGPAVLRLDQPGAIARDLVHDAHRSTAARAWHAWT</sequence>
<dbReference type="InterPro" id="IPR002669">
    <property type="entry name" value="UreD"/>
</dbReference>
<evidence type="ECO:0000313" key="2">
    <source>
        <dbReference type="EMBL" id="KNX39143.1"/>
    </source>
</evidence>
<keyword evidence="1" id="KW-0143">Chaperone</keyword>
<dbReference type="Pfam" id="PF01774">
    <property type="entry name" value="UreD"/>
    <property type="match status" value="1"/>
</dbReference>
<name>A0A0L6CNP8_9MICO</name>